<dbReference type="Proteomes" id="UP000238701">
    <property type="component" value="Unassembled WGS sequence"/>
</dbReference>
<gene>
    <name evidence="1" type="ORF">SBA1_480034</name>
</gene>
<dbReference type="EMBL" id="OMOD01000142">
    <property type="protein sequence ID" value="SPF43164.1"/>
    <property type="molecule type" value="Genomic_DNA"/>
</dbReference>
<proteinExistence type="predicted"/>
<sequence length="73" mass="8280">MPRARRRRRQFRIPGLAGRLTGWRRGALNRRVLGALYDLRRGEAVIHRGIPLAGAGLLFVAHKKGWTQRTGIP</sequence>
<dbReference type="AlphaFoldDB" id="A0A2U3KU29"/>
<organism evidence="1 2">
    <name type="scientific">Candidatus Sulfotelmatobacter kueseliae</name>
    <dbReference type="NCBI Taxonomy" id="2042962"/>
    <lineage>
        <taxon>Bacteria</taxon>
        <taxon>Pseudomonadati</taxon>
        <taxon>Acidobacteriota</taxon>
        <taxon>Terriglobia</taxon>
        <taxon>Terriglobales</taxon>
        <taxon>Candidatus Korobacteraceae</taxon>
        <taxon>Candidatus Sulfotelmatobacter</taxon>
    </lineage>
</organism>
<evidence type="ECO:0000313" key="2">
    <source>
        <dbReference type="Proteomes" id="UP000238701"/>
    </source>
</evidence>
<protein>
    <submittedName>
        <fullName evidence="1">Uncharacterized protein</fullName>
    </submittedName>
</protein>
<name>A0A2U3KU29_9BACT</name>
<evidence type="ECO:0000313" key="1">
    <source>
        <dbReference type="EMBL" id="SPF43164.1"/>
    </source>
</evidence>
<accession>A0A2U3KU29</accession>
<reference evidence="2" key="1">
    <citation type="submission" date="2018-02" db="EMBL/GenBank/DDBJ databases">
        <authorList>
            <person name="Hausmann B."/>
        </authorList>
    </citation>
    <scope>NUCLEOTIDE SEQUENCE [LARGE SCALE GENOMIC DNA]</scope>
    <source>
        <strain evidence="2">Peat soil MAG SbA1</strain>
    </source>
</reference>